<evidence type="ECO:0000256" key="4">
    <source>
        <dbReference type="ARBA" id="ARBA00022989"/>
    </source>
</evidence>
<dbReference type="PANTHER" id="PTHR37820:SF1">
    <property type="entry name" value="CELL DIVISION PROTEIN FTSQ"/>
    <property type="match status" value="1"/>
</dbReference>
<sequence>MRRPAGFDRPARPTPEPAPTPKPAAKAPRAKPTTAASDAAAPVRPPKKTTPAPSKPTGRRRGTADRARTPKAFDPSDTTTEPIVLAGGGASASPITMVPTSAAARARPDKPDEPSGGTAGARAARSVLRAAQRARKRFERAEVRRFTGRARRRRTAWILGLSSIVLAFGFIIGAAYSPLMALRTIEVVGTSRIPATDVSAALADQLGTPLPLVDADVVKGALSQFTLIQSYVTESRPPGTLVVRIIERVPVGVLAGPTGFDLVDAAGVVIETTPERTVGYPLIDAPDGIDSAGFKAAAAVLAVLPDGIRAQLDTVTAVTTDDVTLSLLGGERVVWGSPEKSEYKAVVLAALLVGHPAGTVNEYDVSSPDSAVLR</sequence>
<feature type="compositionally biased region" description="Low complexity" evidence="6">
    <location>
        <begin position="23"/>
        <end position="42"/>
    </location>
</feature>
<feature type="domain" description="Cell division protein FtsQ/DivIB C-terminal" evidence="8">
    <location>
        <begin position="259"/>
        <end position="352"/>
    </location>
</feature>
<reference evidence="10 11" key="1">
    <citation type="submission" date="2019-03" db="EMBL/GenBank/DDBJ databases">
        <title>Genomics of glacier-inhabiting Cryobacterium strains.</title>
        <authorList>
            <person name="Liu Q."/>
            <person name="Xin Y.-H."/>
        </authorList>
    </citation>
    <scope>NUCLEOTIDE SEQUENCE [LARGE SCALE GENOMIC DNA]</scope>
    <source>
        <strain evidence="10 11">HLT2-23</strain>
    </source>
</reference>
<evidence type="ECO:0000313" key="11">
    <source>
        <dbReference type="Proteomes" id="UP000298173"/>
    </source>
</evidence>
<evidence type="ECO:0000259" key="8">
    <source>
        <dbReference type="Pfam" id="PF03799"/>
    </source>
</evidence>
<dbReference type="Proteomes" id="UP000298173">
    <property type="component" value="Unassembled WGS sequence"/>
</dbReference>
<name>A0A4R8US76_9MICO</name>
<evidence type="ECO:0000256" key="5">
    <source>
        <dbReference type="ARBA" id="ARBA00023306"/>
    </source>
</evidence>
<proteinExistence type="predicted"/>
<evidence type="ECO:0000256" key="6">
    <source>
        <dbReference type="SAM" id="MobiDB-lite"/>
    </source>
</evidence>
<comment type="caution">
    <text evidence="10">The sequence shown here is derived from an EMBL/GenBank/DDBJ whole genome shotgun (WGS) entry which is preliminary data.</text>
</comment>
<feature type="compositionally biased region" description="Basic and acidic residues" evidence="6">
    <location>
        <begin position="1"/>
        <end position="11"/>
    </location>
</feature>
<keyword evidence="7" id="KW-0472">Membrane</keyword>
<feature type="region of interest" description="Disordered" evidence="6">
    <location>
        <begin position="1"/>
        <end position="124"/>
    </location>
</feature>
<evidence type="ECO:0000256" key="3">
    <source>
        <dbReference type="ARBA" id="ARBA00022692"/>
    </source>
</evidence>
<dbReference type="EMBL" id="SOEY01000030">
    <property type="protein sequence ID" value="TFB69696.1"/>
    <property type="molecule type" value="Genomic_DNA"/>
</dbReference>
<feature type="transmembrane region" description="Helical" evidence="7">
    <location>
        <begin position="155"/>
        <end position="176"/>
    </location>
</feature>
<accession>A0A4R8US76</accession>
<keyword evidence="3 7" id="KW-0812">Transmembrane</keyword>
<evidence type="ECO:0000256" key="2">
    <source>
        <dbReference type="ARBA" id="ARBA00022618"/>
    </source>
</evidence>
<dbReference type="OrthoDB" id="4793367at2"/>
<evidence type="ECO:0000313" key="10">
    <source>
        <dbReference type="EMBL" id="TFB69696.1"/>
    </source>
</evidence>
<evidence type="ECO:0000256" key="7">
    <source>
        <dbReference type="SAM" id="Phobius"/>
    </source>
</evidence>
<dbReference type="InterPro" id="IPR005548">
    <property type="entry name" value="Cell_div_FtsQ/DivIB_C"/>
</dbReference>
<keyword evidence="4 7" id="KW-1133">Transmembrane helix</keyword>
<dbReference type="GO" id="GO:0005886">
    <property type="term" value="C:plasma membrane"/>
    <property type="evidence" value="ECO:0007669"/>
    <property type="project" value="TreeGrafter"/>
</dbReference>
<protein>
    <submittedName>
        <fullName evidence="10">FtsQ-type POTRA domain-containing protein</fullName>
    </submittedName>
</protein>
<gene>
    <name evidence="10" type="ORF">E3O06_15350</name>
</gene>
<dbReference type="InterPro" id="IPR050487">
    <property type="entry name" value="FtsQ_DivIB"/>
</dbReference>
<dbReference type="GO" id="GO:0051301">
    <property type="term" value="P:cell division"/>
    <property type="evidence" value="ECO:0007669"/>
    <property type="project" value="UniProtKB-KW"/>
</dbReference>
<organism evidence="10 11">
    <name type="scientific">Cryobacterium glaciale</name>
    <dbReference type="NCBI Taxonomy" id="1259145"/>
    <lineage>
        <taxon>Bacteria</taxon>
        <taxon>Bacillati</taxon>
        <taxon>Actinomycetota</taxon>
        <taxon>Actinomycetes</taxon>
        <taxon>Micrococcales</taxon>
        <taxon>Microbacteriaceae</taxon>
        <taxon>Cryobacterium</taxon>
    </lineage>
</organism>
<dbReference type="Pfam" id="PF08478">
    <property type="entry name" value="POTRA_1"/>
    <property type="match status" value="1"/>
</dbReference>
<evidence type="ECO:0000259" key="9">
    <source>
        <dbReference type="Pfam" id="PF08478"/>
    </source>
</evidence>
<dbReference type="Pfam" id="PF03799">
    <property type="entry name" value="FtsQ_DivIB_C"/>
    <property type="match status" value="1"/>
</dbReference>
<dbReference type="PANTHER" id="PTHR37820">
    <property type="entry name" value="CELL DIVISION PROTEIN DIVIB"/>
    <property type="match status" value="1"/>
</dbReference>
<keyword evidence="2" id="KW-0132">Cell division</keyword>
<keyword evidence="11" id="KW-1185">Reference proteome</keyword>
<keyword evidence="5" id="KW-0131">Cell cycle</keyword>
<dbReference type="RefSeq" id="WP_134504244.1">
    <property type="nucleotide sequence ID" value="NZ_SOEY01000030.1"/>
</dbReference>
<evidence type="ECO:0000256" key="1">
    <source>
        <dbReference type="ARBA" id="ARBA00022475"/>
    </source>
</evidence>
<feature type="compositionally biased region" description="Pro residues" evidence="6">
    <location>
        <begin position="12"/>
        <end position="22"/>
    </location>
</feature>
<dbReference type="InterPro" id="IPR013685">
    <property type="entry name" value="POTRA_FtsQ_type"/>
</dbReference>
<feature type="domain" description="POTRA" evidence="9">
    <location>
        <begin position="181"/>
        <end position="248"/>
    </location>
</feature>
<keyword evidence="1" id="KW-1003">Cell membrane</keyword>
<dbReference type="AlphaFoldDB" id="A0A4R8US76"/>